<sequence>MDMVDPHSCTRLLRSCKTGQSISQGKQIHLLLLKKGLDSAVFFANCLLQMYTRCGRPTDARRLFDEMPHRNDFSWNSMIEGYLKSGDNGIALELFRSMPHKNVFSWNAVITGFTKCGELETARQLFNEMPERNATAWNSIIHGYVRHGRPHEALWLFKSLSLDPTDSLQVDNFVLATIVGASANLAALDCGRQIHARIVVSAVELDLVLGSSLVNMYGKCRDLDSAGHMLDLMTEPDDFSLSALISSYADCGRLTDARRLFQKRNSQSVVVWNSMIAGCVSNNQGEEALELFNRMRSKMIRADPSTFANAFTACASLGVLENGKQVHAQACKDGIVNDMIASSTVVDMYSKCGSLDGACKFFSELREYDTILLNSMITVYSNCGQIKEARCIFDTMLFRSLISWNSMIVGYSQNGFAMEALELFCEMHRLDLRMDKVSLASIISTCAGICSLRLGEQIFAHATVVGLESDQVISTSLVNLYCKCGNVKDGRRVFEEMEKFNQVPWNVMLMGYAINGRGTEVLKLFEEMRNACVVPNETTFIGVLLGCGHCGMVEEGRRWFYAMKDDYHIEPTIEHYSCMIDLFARAGDLEEAMELIDRMPFKADTSIWSSVLRGCKARGDESLGRKAAERLIELDPENSGAYVQLSGIYAAHGEWERSALLRNMMQERRIKKSPGCSWVDG</sequence>
<evidence type="ECO:0000313" key="2">
    <source>
        <dbReference type="Proteomes" id="UP001234297"/>
    </source>
</evidence>
<dbReference type="EMBL" id="CM056814">
    <property type="protein sequence ID" value="KAJ8627095.1"/>
    <property type="molecule type" value="Genomic_DNA"/>
</dbReference>
<organism evidence="1 2">
    <name type="scientific">Persea americana</name>
    <name type="common">Avocado</name>
    <dbReference type="NCBI Taxonomy" id="3435"/>
    <lineage>
        <taxon>Eukaryota</taxon>
        <taxon>Viridiplantae</taxon>
        <taxon>Streptophyta</taxon>
        <taxon>Embryophyta</taxon>
        <taxon>Tracheophyta</taxon>
        <taxon>Spermatophyta</taxon>
        <taxon>Magnoliopsida</taxon>
        <taxon>Magnoliidae</taxon>
        <taxon>Laurales</taxon>
        <taxon>Lauraceae</taxon>
        <taxon>Persea</taxon>
    </lineage>
</organism>
<dbReference type="Proteomes" id="UP001234297">
    <property type="component" value="Chromosome 6"/>
</dbReference>
<protein>
    <submittedName>
        <fullName evidence="1">Uncharacterized protein</fullName>
    </submittedName>
</protein>
<reference evidence="1 2" key="1">
    <citation type="journal article" date="2022" name="Hortic Res">
        <title>A haplotype resolved chromosomal level avocado genome allows analysis of novel avocado genes.</title>
        <authorList>
            <person name="Nath O."/>
            <person name="Fletcher S.J."/>
            <person name="Hayward A."/>
            <person name="Shaw L.M."/>
            <person name="Masouleh A.K."/>
            <person name="Furtado A."/>
            <person name="Henry R.J."/>
            <person name="Mitter N."/>
        </authorList>
    </citation>
    <scope>NUCLEOTIDE SEQUENCE [LARGE SCALE GENOMIC DNA]</scope>
    <source>
        <strain evidence="2">cv. Hass</strain>
    </source>
</reference>
<accession>A0ACC2L1D9</accession>
<keyword evidence="2" id="KW-1185">Reference proteome</keyword>
<proteinExistence type="predicted"/>
<comment type="caution">
    <text evidence="1">The sequence shown here is derived from an EMBL/GenBank/DDBJ whole genome shotgun (WGS) entry which is preliminary data.</text>
</comment>
<gene>
    <name evidence="1" type="ORF">MRB53_020402</name>
</gene>
<name>A0ACC2L1D9_PERAE</name>
<evidence type="ECO:0000313" key="1">
    <source>
        <dbReference type="EMBL" id="KAJ8627095.1"/>
    </source>
</evidence>